<dbReference type="eggNOG" id="COG0596">
    <property type="taxonomic scope" value="Bacteria"/>
</dbReference>
<dbReference type="PROSITE" id="PS51318">
    <property type="entry name" value="TAT"/>
    <property type="match status" value="1"/>
</dbReference>
<evidence type="ECO:0000256" key="5">
    <source>
        <dbReference type="SAM" id="SignalP"/>
    </source>
</evidence>
<dbReference type="PANTHER" id="PTHR43248">
    <property type="entry name" value="2-SUCCINYL-6-HYDROXY-2,4-CYCLOHEXADIENE-1-CARBOXYLATE SYNTHASE"/>
    <property type="match status" value="1"/>
</dbReference>
<dbReference type="InterPro" id="IPR006311">
    <property type="entry name" value="TAT_signal"/>
</dbReference>
<evidence type="ECO:0000256" key="1">
    <source>
        <dbReference type="ARBA" id="ARBA00010088"/>
    </source>
</evidence>
<sequence>MTGKGNPVRRRLVPLLAVSVMASLAGPGIASAAPAPAAAAPKASPLAPYEKQKPNWKRCATAFPAAFQCATIKVPLDYKRPGGKTLDLAISRYKTSVAGKRQGVLLFNPGGPGGPGVDMPLFMHDALPRAIRDGYDLIGFDPRGVGGSSPVTCGLTQSDMTWPRPYQEKTFAKDVAWAKGVADKCRKKQGEKLPHITTRNTARDMDVLRIVLGEKKLNYLGYSYGTQLGAVYTQLFPTKTGRFVLDSAVDPKLAWRGMIQIWAEGAEPAFKRWAQWTAERNSRYKLGATEAAVTKTFWDLVAQADRKPIVFEGEPYDGAGLRNLLRGEFFGVEGAARTVVDLKKAAAGKPVKRVAPRSQAPAPRFFAPPPEDNMDAAFWAVVCADNSAAWPRDTEQYRKDAIRDKARYPLYGDFGSNIKPCAFWGDSVEPGIVINNSVPSLVVQNEWDSQTPYTAGLGMRKALKGSKLLTVKNGEGHGVYLAGVSPCADRTITGYLTTGKLPAKDTVCTNPVPRISGPGHDRTAPNPLPLPAGRF</sequence>
<organism evidence="8 9">
    <name type="scientific">Streptomyces clavuligerus</name>
    <dbReference type="NCBI Taxonomy" id="1901"/>
    <lineage>
        <taxon>Bacteria</taxon>
        <taxon>Bacillati</taxon>
        <taxon>Actinomycetota</taxon>
        <taxon>Actinomycetes</taxon>
        <taxon>Kitasatosporales</taxon>
        <taxon>Streptomycetaceae</taxon>
        <taxon>Streptomyces</taxon>
    </lineage>
</organism>
<dbReference type="InterPro" id="IPR051601">
    <property type="entry name" value="Serine_prot/Carboxylest_S33"/>
</dbReference>
<feature type="signal peptide" evidence="5">
    <location>
        <begin position="1"/>
        <end position="32"/>
    </location>
</feature>
<dbReference type="AlphaFoldDB" id="E2PYY1"/>
<evidence type="ECO:0000259" key="7">
    <source>
        <dbReference type="Pfam" id="PF08386"/>
    </source>
</evidence>
<dbReference type="SUPFAM" id="SSF53474">
    <property type="entry name" value="alpha/beta-Hydrolases"/>
    <property type="match status" value="1"/>
</dbReference>
<reference evidence="8 9" key="1">
    <citation type="journal article" date="2010" name="Genome Biol. Evol.">
        <title>The sequence of a 1.8-mb bacterial linear plasmid reveals a rich evolutionary reservoir of secondary metabolic pathways.</title>
        <authorList>
            <person name="Medema M.H."/>
            <person name="Trefzer A."/>
            <person name="Kovalchuk A."/>
            <person name="van den Berg M."/>
            <person name="Mueller U."/>
            <person name="Heijne W."/>
            <person name="Wu L."/>
            <person name="Alam M.T."/>
            <person name="Ronning C.M."/>
            <person name="Nierman W.C."/>
            <person name="Bovenberg R.A.L."/>
            <person name="Breitling R."/>
            <person name="Takano E."/>
        </authorList>
    </citation>
    <scope>NUCLEOTIDE SEQUENCE [LARGE SCALE GENOMIC DNA]</scope>
    <source>
        <strain evidence="9">ATCC 27064 / DSM 738 / JCM 4710 / NBRC 13307 / NCIMB 12785 / NRRL 3585 / VKM Ac-602</strain>
    </source>
</reference>
<dbReference type="InterPro" id="IPR013595">
    <property type="entry name" value="Pept_S33_TAP-like_C"/>
</dbReference>
<dbReference type="EMBL" id="CM000913">
    <property type="protein sequence ID" value="EFG08312.1"/>
    <property type="molecule type" value="Genomic_DNA"/>
</dbReference>
<evidence type="ECO:0000259" key="6">
    <source>
        <dbReference type="Pfam" id="PF00561"/>
    </source>
</evidence>
<keyword evidence="9" id="KW-1185">Reference proteome</keyword>
<proteinExistence type="inferred from homology"/>
<gene>
    <name evidence="8" type="ORF">SCLAV_3241</name>
</gene>
<dbReference type="STRING" id="1901.BB341_12390"/>
<dbReference type="Pfam" id="PF08386">
    <property type="entry name" value="Abhydrolase_4"/>
    <property type="match status" value="1"/>
</dbReference>
<feature type="chain" id="PRO_5003163197" evidence="5">
    <location>
        <begin position="33"/>
        <end position="535"/>
    </location>
</feature>
<dbReference type="Gene3D" id="3.40.50.1820">
    <property type="entry name" value="alpha/beta hydrolase"/>
    <property type="match status" value="1"/>
</dbReference>
<name>E2PYY1_STRCL</name>
<evidence type="ECO:0000256" key="3">
    <source>
        <dbReference type="ARBA" id="ARBA00022801"/>
    </source>
</evidence>
<feature type="region of interest" description="Disordered" evidence="4">
    <location>
        <begin position="512"/>
        <end position="535"/>
    </location>
</feature>
<evidence type="ECO:0000313" key="8">
    <source>
        <dbReference type="EMBL" id="EFG08312.1"/>
    </source>
</evidence>
<feature type="domain" description="Peptidase S33 tripeptidyl aminopeptidase-like C-terminal" evidence="7">
    <location>
        <begin position="411"/>
        <end position="508"/>
    </location>
</feature>
<evidence type="ECO:0000256" key="2">
    <source>
        <dbReference type="ARBA" id="ARBA00022729"/>
    </source>
</evidence>
<dbReference type="InterPro" id="IPR029058">
    <property type="entry name" value="AB_hydrolase_fold"/>
</dbReference>
<dbReference type="ESTHER" id="strcl-e2pyy1">
    <property type="family name" value="Tiancimycin-TnmK-Tripeptidase-HIP"/>
</dbReference>
<evidence type="ECO:0000256" key="4">
    <source>
        <dbReference type="SAM" id="MobiDB-lite"/>
    </source>
</evidence>
<dbReference type="PANTHER" id="PTHR43248:SF29">
    <property type="entry name" value="TRIPEPTIDYL AMINOPEPTIDASE"/>
    <property type="match status" value="1"/>
</dbReference>
<dbReference type="InterPro" id="IPR000073">
    <property type="entry name" value="AB_hydrolase_1"/>
</dbReference>
<dbReference type="GO" id="GO:0016787">
    <property type="term" value="F:hydrolase activity"/>
    <property type="evidence" value="ECO:0007669"/>
    <property type="project" value="UniProtKB-KW"/>
</dbReference>
<dbReference type="Proteomes" id="UP000002357">
    <property type="component" value="Chromosome"/>
</dbReference>
<accession>E2PYY1</accession>
<keyword evidence="2 5" id="KW-0732">Signal</keyword>
<keyword evidence="3 8" id="KW-0378">Hydrolase</keyword>
<evidence type="ECO:0000313" key="9">
    <source>
        <dbReference type="Proteomes" id="UP000002357"/>
    </source>
</evidence>
<feature type="compositionally biased region" description="Pro residues" evidence="4">
    <location>
        <begin position="526"/>
        <end position="535"/>
    </location>
</feature>
<comment type="similarity">
    <text evidence="1">Belongs to the peptidase S33 family.</text>
</comment>
<dbReference type="Pfam" id="PF00561">
    <property type="entry name" value="Abhydrolase_1"/>
    <property type="match status" value="1"/>
</dbReference>
<protein>
    <submittedName>
        <fullName evidence="8">Putative hydrolase</fullName>
    </submittedName>
</protein>
<feature type="domain" description="AB hydrolase-1" evidence="6">
    <location>
        <begin position="104"/>
        <end position="286"/>
    </location>
</feature>